<dbReference type="SMART" id="SM01260">
    <property type="entry name" value="LANC_like"/>
    <property type="match status" value="1"/>
</dbReference>
<dbReference type="CDD" id="cd04794">
    <property type="entry name" value="euk_LANCL"/>
    <property type="match status" value="1"/>
</dbReference>
<gene>
    <name evidence="2" type="ORF">FJTKL_10848</name>
</gene>
<evidence type="ECO:0000313" key="2">
    <source>
        <dbReference type="EMBL" id="KAL2292232.1"/>
    </source>
</evidence>
<evidence type="ECO:0008006" key="4">
    <source>
        <dbReference type="Google" id="ProtNLM"/>
    </source>
</evidence>
<dbReference type="EMBL" id="JBAWTH010000004">
    <property type="protein sequence ID" value="KAL2292232.1"/>
    <property type="molecule type" value="Genomic_DNA"/>
</dbReference>
<sequence length="381" mass="41719">MEPRYMRNSDTPLLTVPPGEPGRHLREALEDIVARLPPQDHYTGNNDVLKGLWAGPTGFAYLFLQASARYPDLKIAGHQALTWARRYMDGARGDLHLASRCGLSCEKLAYDAVQACITKDAAYVNAFLSSLPDILAPAGSWPDEILQGRAGTLYMLRMMRNWLPDTDTAVHLLLDRSVESVATAILADGPEWKWHGTRYLGAVHGDIGIVTQLVLTTPSLAARLECKLRDLLGSQLANGNWPSSVGMTDASLVQFCHGAPGFLHSLASLRPYFPGLRQEIDASVDKARQCVWSEGLLRKEPSLCHGILGNALTLRDPERQHFLSMTTPGAISEMRKKDGAVFAPADYGNRYATISGYALSAAWSWMVAGEPSPGVIFYNDV</sequence>
<reference evidence="2 3" key="1">
    <citation type="submission" date="2024-03" db="EMBL/GenBank/DDBJ databases">
        <title>A high-quality draft genome sequence of Diaporthe vaccinii, a causative agent of upright dieback and viscid rot disease in cranberry plants.</title>
        <authorList>
            <person name="Sarrasin M."/>
            <person name="Lang B.F."/>
            <person name="Burger G."/>
        </authorList>
    </citation>
    <scope>NUCLEOTIDE SEQUENCE [LARGE SCALE GENOMIC DNA]</scope>
    <source>
        <strain evidence="2 3">IS7</strain>
    </source>
</reference>
<keyword evidence="3" id="KW-1185">Reference proteome</keyword>
<dbReference type="PRINTS" id="PR01950">
    <property type="entry name" value="LANCSUPER"/>
</dbReference>
<dbReference type="InterPro" id="IPR012341">
    <property type="entry name" value="6hp_glycosidase-like_sf"/>
</dbReference>
<protein>
    <recommendedName>
        <fullName evidence="4">Abscisic acid ABA receptor</fullName>
    </recommendedName>
</protein>
<dbReference type="PANTHER" id="PTHR12736:SF7">
    <property type="entry name" value="LANC-LIKE PROTEIN 3"/>
    <property type="match status" value="1"/>
</dbReference>
<feature type="region of interest" description="Disordered" evidence="1">
    <location>
        <begin position="1"/>
        <end position="20"/>
    </location>
</feature>
<evidence type="ECO:0000313" key="3">
    <source>
        <dbReference type="Proteomes" id="UP001600888"/>
    </source>
</evidence>
<dbReference type="SUPFAM" id="SSF158745">
    <property type="entry name" value="LanC-like"/>
    <property type="match status" value="1"/>
</dbReference>
<dbReference type="Proteomes" id="UP001600888">
    <property type="component" value="Unassembled WGS sequence"/>
</dbReference>
<dbReference type="PANTHER" id="PTHR12736">
    <property type="entry name" value="LANC-LIKE PROTEIN"/>
    <property type="match status" value="1"/>
</dbReference>
<name>A0ABR4FC15_9PEZI</name>
<dbReference type="Gene3D" id="1.50.10.10">
    <property type="match status" value="1"/>
</dbReference>
<dbReference type="Pfam" id="PF05147">
    <property type="entry name" value="LANC_like"/>
    <property type="match status" value="1"/>
</dbReference>
<comment type="caution">
    <text evidence="2">The sequence shown here is derived from an EMBL/GenBank/DDBJ whole genome shotgun (WGS) entry which is preliminary data.</text>
</comment>
<accession>A0ABR4FC15</accession>
<evidence type="ECO:0000256" key="1">
    <source>
        <dbReference type="SAM" id="MobiDB-lite"/>
    </source>
</evidence>
<proteinExistence type="predicted"/>
<organism evidence="2 3">
    <name type="scientific">Diaporthe vaccinii</name>
    <dbReference type="NCBI Taxonomy" id="105482"/>
    <lineage>
        <taxon>Eukaryota</taxon>
        <taxon>Fungi</taxon>
        <taxon>Dikarya</taxon>
        <taxon>Ascomycota</taxon>
        <taxon>Pezizomycotina</taxon>
        <taxon>Sordariomycetes</taxon>
        <taxon>Sordariomycetidae</taxon>
        <taxon>Diaporthales</taxon>
        <taxon>Diaporthaceae</taxon>
        <taxon>Diaporthe</taxon>
        <taxon>Diaporthe eres species complex</taxon>
    </lineage>
</organism>
<dbReference type="InterPro" id="IPR007822">
    <property type="entry name" value="LANC-like"/>
</dbReference>